<comment type="subcellular location">
    <subcellularLocation>
        <location evidence="1">Cell membrane</location>
        <topology evidence="1">Multi-pass membrane protein</topology>
    </subcellularLocation>
</comment>
<dbReference type="AlphaFoldDB" id="X6NWG8"/>
<keyword evidence="5 7" id="KW-1133">Transmembrane helix</keyword>
<keyword evidence="2" id="KW-0813">Transport</keyword>
<evidence type="ECO:0000256" key="3">
    <source>
        <dbReference type="ARBA" id="ARBA00022475"/>
    </source>
</evidence>
<reference evidence="9 10" key="1">
    <citation type="journal article" date="2013" name="Curr. Biol.">
        <title>The Genome of the Foraminiferan Reticulomyxa filosa.</title>
        <authorList>
            <person name="Glockner G."/>
            <person name="Hulsmann N."/>
            <person name="Schleicher M."/>
            <person name="Noegel A.A."/>
            <person name="Eichinger L."/>
            <person name="Gallinger C."/>
            <person name="Pawlowski J."/>
            <person name="Sierra R."/>
            <person name="Euteneuer U."/>
            <person name="Pillet L."/>
            <person name="Moustafa A."/>
            <person name="Platzer M."/>
            <person name="Groth M."/>
            <person name="Szafranski K."/>
            <person name="Schliwa M."/>
        </authorList>
    </citation>
    <scope>NUCLEOTIDE SEQUENCE [LARGE SCALE GENOMIC DNA]</scope>
</reference>
<evidence type="ECO:0000259" key="8">
    <source>
        <dbReference type="PROSITE" id="PS50850"/>
    </source>
</evidence>
<evidence type="ECO:0000313" key="10">
    <source>
        <dbReference type="Proteomes" id="UP000023152"/>
    </source>
</evidence>
<dbReference type="GO" id="GO:0005886">
    <property type="term" value="C:plasma membrane"/>
    <property type="evidence" value="ECO:0007669"/>
    <property type="project" value="UniProtKB-SubCell"/>
</dbReference>
<name>X6NWG8_RETFI</name>
<feature type="domain" description="Major facilitator superfamily (MFS) profile" evidence="8">
    <location>
        <begin position="1"/>
        <end position="224"/>
    </location>
</feature>
<dbReference type="Pfam" id="PF00083">
    <property type="entry name" value="Sugar_tr"/>
    <property type="match status" value="1"/>
</dbReference>
<evidence type="ECO:0000256" key="1">
    <source>
        <dbReference type="ARBA" id="ARBA00004651"/>
    </source>
</evidence>
<dbReference type="Proteomes" id="UP000023152">
    <property type="component" value="Unassembled WGS sequence"/>
</dbReference>
<accession>X6NWG8</accession>
<feature type="transmembrane region" description="Helical" evidence="7">
    <location>
        <begin position="165"/>
        <end position="184"/>
    </location>
</feature>
<dbReference type="InterPro" id="IPR020846">
    <property type="entry name" value="MFS_dom"/>
</dbReference>
<dbReference type="GO" id="GO:0022857">
    <property type="term" value="F:transmembrane transporter activity"/>
    <property type="evidence" value="ECO:0007669"/>
    <property type="project" value="InterPro"/>
</dbReference>
<dbReference type="Gene3D" id="1.20.1250.20">
    <property type="entry name" value="MFS general substrate transporter like domains"/>
    <property type="match status" value="1"/>
</dbReference>
<dbReference type="InterPro" id="IPR005828">
    <property type="entry name" value="MFS_sugar_transport-like"/>
</dbReference>
<dbReference type="PANTHER" id="PTHR43045:SF1">
    <property type="entry name" value="SHIKIMATE TRANSPORTER"/>
    <property type="match status" value="1"/>
</dbReference>
<dbReference type="InterPro" id="IPR036259">
    <property type="entry name" value="MFS_trans_sf"/>
</dbReference>
<evidence type="ECO:0000256" key="4">
    <source>
        <dbReference type="ARBA" id="ARBA00022692"/>
    </source>
</evidence>
<feature type="transmembrane region" description="Helical" evidence="7">
    <location>
        <begin position="33"/>
        <end position="55"/>
    </location>
</feature>
<evidence type="ECO:0000256" key="6">
    <source>
        <dbReference type="ARBA" id="ARBA00023136"/>
    </source>
</evidence>
<proteinExistence type="predicted"/>
<feature type="transmembrane region" description="Helical" evidence="7">
    <location>
        <begin position="196"/>
        <end position="220"/>
    </location>
</feature>
<feature type="non-terminal residue" evidence="9">
    <location>
        <position position="224"/>
    </location>
</feature>
<feature type="transmembrane region" description="Helical" evidence="7">
    <location>
        <begin position="117"/>
        <end position="135"/>
    </location>
</feature>
<organism evidence="9 10">
    <name type="scientific">Reticulomyxa filosa</name>
    <dbReference type="NCBI Taxonomy" id="46433"/>
    <lineage>
        <taxon>Eukaryota</taxon>
        <taxon>Sar</taxon>
        <taxon>Rhizaria</taxon>
        <taxon>Retaria</taxon>
        <taxon>Foraminifera</taxon>
        <taxon>Monothalamids</taxon>
        <taxon>Reticulomyxidae</taxon>
        <taxon>Reticulomyxa</taxon>
    </lineage>
</organism>
<dbReference type="PANTHER" id="PTHR43045">
    <property type="entry name" value="SHIKIMATE TRANSPORTER"/>
    <property type="match status" value="1"/>
</dbReference>
<evidence type="ECO:0000256" key="5">
    <source>
        <dbReference type="ARBA" id="ARBA00022989"/>
    </source>
</evidence>
<sequence>MMALSYGGEFTIALTYLSNITASPSKVAYRRGVLISALLVFMMGRLLATLAYYASDSASSEGWVWRTAFLVSIVFTVPGLVLRMSLPEDKIYAQVRVRGEVLDKPFVYVIRNYQRELAVLVGSFSACIVTWKVAVEWYPKFIYGSGGINNSGNSDKNEGVYADNVNVGVGMFLAFGFLVQGFLSDEHGMFAVLIRSFVLGFSIFTVLPILIGFIHVRWILAMLQ</sequence>
<dbReference type="SUPFAM" id="SSF103473">
    <property type="entry name" value="MFS general substrate transporter"/>
    <property type="match status" value="1"/>
</dbReference>
<dbReference type="EMBL" id="ASPP01005640">
    <property type="protein sequence ID" value="ETO30174.1"/>
    <property type="molecule type" value="Genomic_DNA"/>
</dbReference>
<evidence type="ECO:0000313" key="9">
    <source>
        <dbReference type="EMBL" id="ETO30174.1"/>
    </source>
</evidence>
<protein>
    <submittedName>
        <fullName evidence="9">Major facilitator superfamily MFS_1</fullName>
    </submittedName>
</protein>
<gene>
    <name evidence="9" type="ORF">RFI_06946</name>
</gene>
<keyword evidence="4 7" id="KW-0812">Transmembrane</keyword>
<keyword evidence="3" id="KW-1003">Cell membrane</keyword>
<keyword evidence="6 7" id="KW-0472">Membrane</keyword>
<comment type="caution">
    <text evidence="9">The sequence shown here is derived from an EMBL/GenBank/DDBJ whole genome shotgun (WGS) entry which is preliminary data.</text>
</comment>
<evidence type="ECO:0000256" key="2">
    <source>
        <dbReference type="ARBA" id="ARBA00022448"/>
    </source>
</evidence>
<feature type="transmembrane region" description="Helical" evidence="7">
    <location>
        <begin position="67"/>
        <end position="86"/>
    </location>
</feature>
<dbReference type="PROSITE" id="PS50850">
    <property type="entry name" value="MFS"/>
    <property type="match status" value="1"/>
</dbReference>
<evidence type="ECO:0000256" key="7">
    <source>
        <dbReference type="SAM" id="Phobius"/>
    </source>
</evidence>
<keyword evidence="10" id="KW-1185">Reference proteome</keyword>